<feature type="region of interest" description="Disordered" evidence="1">
    <location>
        <begin position="59"/>
        <end position="98"/>
    </location>
</feature>
<evidence type="ECO:0000256" key="2">
    <source>
        <dbReference type="SAM" id="Phobius"/>
    </source>
</evidence>
<proteinExistence type="predicted"/>
<gene>
    <name evidence="4" type="ORF">Pmani_029242</name>
</gene>
<sequence>MVDVGLLCFLLLCVGCSAFHVAHPSPTHNNNQPDITPLHNAQYSSRLLYHLGTHSRHERSESAAARALENGERDKTGQDWEEVEDNHKKWEDTDSDDDEMLEERKDLDLVRDTIMPEETVKENKYTHVGYQEYTHSAHILYSLSVLVANEKYIGEQKAPLSGKWEREGSQLHVLYALKQLVGEESEQDWWEASQDVNNMTRAGKRTMEAEECEEKQSQEAMQDGSNMQVLKNGLNGLFHVSGWQGYVALSLCMLVVALLVLVLAIAGVKLYRDCRARRHHAIIEKLTKSPSAED</sequence>
<dbReference type="AlphaFoldDB" id="A0AAE1TUP1"/>
<name>A0AAE1TUP1_9EUCA</name>
<organism evidence="4 5">
    <name type="scientific">Petrolisthes manimaculis</name>
    <dbReference type="NCBI Taxonomy" id="1843537"/>
    <lineage>
        <taxon>Eukaryota</taxon>
        <taxon>Metazoa</taxon>
        <taxon>Ecdysozoa</taxon>
        <taxon>Arthropoda</taxon>
        <taxon>Crustacea</taxon>
        <taxon>Multicrustacea</taxon>
        <taxon>Malacostraca</taxon>
        <taxon>Eumalacostraca</taxon>
        <taxon>Eucarida</taxon>
        <taxon>Decapoda</taxon>
        <taxon>Pleocyemata</taxon>
        <taxon>Anomura</taxon>
        <taxon>Galatheoidea</taxon>
        <taxon>Porcellanidae</taxon>
        <taxon>Petrolisthes</taxon>
    </lineage>
</organism>
<evidence type="ECO:0000313" key="5">
    <source>
        <dbReference type="Proteomes" id="UP001292094"/>
    </source>
</evidence>
<keyword evidence="2" id="KW-0472">Membrane</keyword>
<feature type="chain" id="PRO_5041929756" evidence="3">
    <location>
        <begin position="19"/>
        <end position="294"/>
    </location>
</feature>
<keyword evidence="2" id="KW-0812">Transmembrane</keyword>
<dbReference type="EMBL" id="JAWZYT010003442">
    <property type="protein sequence ID" value="KAK4298412.1"/>
    <property type="molecule type" value="Genomic_DNA"/>
</dbReference>
<comment type="caution">
    <text evidence="4">The sequence shown here is derived from an EMBL/GenBank/DDBJ whole genome shotgun (WGS) entry which is preliminary data.</text>
</comment>
<feature type="transmembrane region" description="Helical" evidence="2">
    <location>
        <begin position="243"/>
        <end position="268"/>
    </location>
</feature>
<dbReference type="Proteomes" id="UP001292094">
    <property type="component" value="Unassembled WGS sequence"/>
</dbReference>
<keyword evidence="2" id="KW-1133">Transmembrane helix</keyword>
<feature type="signal peptide" evidence="3">
    <location>
        <begin position="1"/>
        <end position="18"/>
    </location>
</feature>
<feature type="compositionally biased region" description="Basic and acidic residues" evidence="1">
    <location>
        <begin position="69"/>
        <end position="78"/>
    </location>
</feature>
<evidence type="ECO:0000313" key="4">
    <source>
        <dbReference type="EMBL" id="KAK4298412.1"/>
    </source>
</evidence>
<protein>
    <submittedName>
        <fullName evidence="4">Uncharacterized protein</fullName>
    </submittedName>
</protein>
<evidence type="ECO:0000256" key="3">
    <source>
        <dbReference type="SAM" id="SignalP"/>
    </source>
</evidence>
<accession>A0AAE1TUP1</accession>
<keyword evidence="5" id="KW-1185">Reference proteome</keyword>
<evidence type="ECO:0000256" key="1">
    <source>
        <dbReference type="SAM" id="MobiDB-lite"/>
    </source>
</evidence>
<reference evidence="4" key="1">
    <citation type="submission" date="2023-11" db="EMBL/GenBank/DDBJ databases">
        <title>Genome assemblies of two species of porcelain crab, Petrolisthes cinctipes and Petrolisthes manimaculis (Anomura: Porcellanidae).</title>
        <authorList>
            <person name="Angst P."/>
        </authorList>
    </citation>
    <scope>NUCLEOTIDE SEQUENCE</scope>
    <source>
        <strain evidence="4">PB745_02</strain>
        <tissue evidence="4">Gill</tissue>
    </source>
</reference>
<keyword evidence="3" id="KW-0732">Signal</keyword>